<name>A0A6J5NQ18_9CAUD</name>
<dbReference type="EMBL" id="LR796670">
    <property type="protein sequence ID" value="CAB4159461.1"/>
    <property type="molecule type" value="Genomic_DNA"/>
</dbReference>
<protein>
    <submittedName>
        <fullName evidence="1">Uncharacterized protein</fullName>
    </submittedName>
</protein>
<organism evidence="1">
    <name type="scientific">uncultured Caudovirales phage</name>
    <dbReference type="NCBI Taxonomy" id="2100421"/>
    <lineage>
        <taxon>Viruses</taxon>
        <taxon>Duplodnaviria</taxon>
        <taxon>Heunggongvirae</taxon>
        <taxon>Uroviricota</taxon>
        <taxon>Caudoviricetes</taxon>
        <taxon>Peduoviridae</taxon>
        <taxon>Maltschvirus</taxon>
        <taxon>Maltschvirus maltsch</taxon>
    </lineage>
</organism>
<proteinExistence type="predicted"/>
<sequence>MKNQFYAYRIGIKWATIKDLNIKYTNRLDRASYWTSKKSALSWKQAIQAKYPLAELVELRLTLAD</sequence>
<gene>
    <name evidence="1" type="ORF">UFOVP699_197</name>
</gene>
<evidence type="ECO:0000313" key="1">
    <source>
        <dbReference type="EMBL" id="CAB4159461.1"/>
    </source>
</evidence>
<accession>A0A6J5NQ18</accession>
<reference evidence="1" key="1">
    <citation type="submission" date="2020-04" db="EMBL/GenBank/DDBJ databases">
        <authorList>
            <person name="Chiriac C."/>
            <person name="Salcher M."/>
            <person name="Ghai R."/>
            <person name="Kavagutti S V."/>
        </authorList>
    </citation>
    <scope>NUCLEOTIDE SEQUENCE</scope>
</reference>